<evidence type="ECO:0000256" key="7">
    <source>
        <dbReference type="RuleBase" id="RU366038"/>
    </source>
</evidence>
<organism evidence="10 11">
    <name type="scientific">Patella caerulea</name>
    <name type="common">Rayed Mediterranean limpet</name>
    <dbReference type="NCBI Taxonomy" id="87958"/>
    <lineage>
        <taxon>Eukaryota</taxon>
        <taxon>Metazoa</taxon>
        <taxon>Spiralia</taxon>
        <taxon>Lophotrochozoa</taxon>
        <taxon>Mollusca</taxon>
        <taxon>Gastropoda</taxon>
        <taxon>Patellogastropoda</taxon>
        <taxon>Patelloidea</taxon>
        <taxon>Patellidae</taxon>
        <taxon>Patella</taxon>
    </lineage>
</organism>
<comment type="catalytic activity">
    <reaction evidence="7">
        <text>O-phospho-L-tyrosyl-[protein] + H2O = L-tyrosyl-[protein] + phosphate</text>
        <dbReference type="Rhea" id="RHEA:10684"/>
        <dbReference type="Rhea" id="RHEA-COMP:10136"/>
        <dbReference type="Rhea" id="RHEA-COMP:20101"/>
        <dbReference type="ChEBI" id="CHEBI:15377"/>
        <dbReference type="ChEBI" id="CHEBI:43474"/>
        <dbReference type="ChEBI" id="CHEBI:46858"/>
        <dbReference type="ChEBI" id="CHEBI:61978"/>
        <dbReference type="EC" id="3.1.3.48"/>
    </reaction>
</comment>
<dbReference type="GO" id="GO:0033549">
    <property type="term" value="F:MAP kinase phosphatase activity"/>
    <property type="evidence" value="ECO:0007669"/>
    <property type="project" value="TreeGrafter"/>
</dbReference>
<comment type="catalytic activity">
    <reaction evidence="4 7">
        <text>O-phospho-L-seryl-[protein] + H2O = L-seryl-[protein] + phosphate</text>
        <dbReference type="Rhea" id="RHEA:20629"/>
        <dbReference type="Rhea" id="RHEA-COMP:9863"/>
        <dbReference type="Rhea" id="RHEA-COMP:11604"/>
        <dbReference type="ChEBI" id="CHEBI:15377"/>
        <dbReference type="ChEBI" id="CHEBI:29999"/>
        <dbReference type="ChEBI" id="CHEBI:43474"/>
        <dbReference type="ChEBI" id="CHEBI:83421"/>
        <dbReference type="EC" id="3.1.3.16"/>
    </reaction>
</comment>
<keyword evidence="11" id="KW-1185">Reference proteome</keyword>
<dbReference type="EMBL" id="JAZGQO010000011">
    <property type="protein sequence ID" value="KAK6174663.1"/>
    <property type="molecule type" value="Genomic_DNA"/>
</dbReference>
<evidence type="ECO:0000259" key="8">
    <source>
        <dbReference type="PROSITE" id="PS50054"/>
    </source>
</evidence>
<dbReference type="Proteomes" id="UP001347796">
    <property type="component" value="Unassembled WGS sequence"/>
</dbReference>
<reference evidence="10 11" key="1">
    <citation type="submission" date="2024-01" db="EMBL/GenBank/DDBJ databases">
        <title>The genome of the rayed Mediterranean limpet Patella caerulea (Linnaeus, 1758).</title>
        <authorList>
            <person name="Anh-Thu Weber A."/>
            <person name="Halstead-Nussloch G."/>
        </authorList>
    </citation>
    <scope>NUCLEOTIDE SEQUENCE [LARGE SCALE GENOMIC DNA]</scope>
    <source>
        <strain evidence="10">AATW-2023a</strain>
        <tissue evidence="10">Whole specimen</tissue>
    </source>
</reference>
<evidence type="ECO:0000259" key="9">
    <source>
        <dbReference type="PROSITE" id="PS50056"/>
    </source>
</evidence>
<proteinExistence type="inferred from homology"/>
<evidence type="ECO:0000313" key="10">
    <source>
        <dbReference type="EMBL" id="KAK6174663.1"/>
    </source>
</evidence>
<dbReference type="AlphaFoldDB" id="A0AAN8JFR7"/>
<dbReference type="PROSITE" id="PS00383">
    <property type="entry name" value="TYR_PHOSPHATASE_1"/>
    <property type="match status" value="1"/>
</dbReference>
<dbReference type="InterPro" id="IPR029021">
    <property type="entry name" value="Prot-tyrosine_phosphatase-like"/>
</dbReference>
<evidence type="ECO:0000256" key="3">
    <source>
        <dbReference type="ARBA" id="ARBA00022912"/>
    </source>
</evidence>
<dbReference type="PROSITE" id="PS50054">
    <property type="entry name" value="TYR_PHOSPHATASE_DUAL"/>
    <property type="match status" value="1"/>
</dbReference>
<evidence type="ECO:0000256" key="2">
    <source>
        <dbReference type="ARBA" id="ARBA00022801"/>
    </source>
</evidence>
<dbReference type="SMART" id="SM00195">
    <property type="entry name" value="DSPc"/>
    <property type="match status" value="1"/>
</dbReference>
<dbReference type="Pfam" id="PF00782">
    <property type="entry name" value="DSPc"/>
    <property type="match status" value="1"/>
</dbReference>
<gene>
    <name evidence="10" type="ORF">SNE40_017898</name>
</gene>
<dbReference type="PRINTS" id="PR01909">
    <property type="entry name" value="ADSPHPHTASEA"/>
</dbReference>
<dbReference type="PROSITE" id="PS50056">
    <property type="entry name" value="TYR_PHOSPHATASE_2"/>
    <property type="match status" value="1"/>
</dbReference>
<evidence type="ECO:0000256" key="6">
    <source>
        <dbReference type="PIRSR" id="PIRSR620405-1"/>
    </source>
</evidence>
<dbReference type="GO" id="GO:0005737">
    <property type="term" value="C:cytoplasm"/>
    <property type="evidence" value="ECO:0007669"/>
    <property type="project" value="TreeGrafter"/>
</dbReference>
<dbReference type="Gene3D" id="3.90.190.10">
    <property type="entry name" value="Protein tyrosine phosphatase superfamily"/>
    <property type="match status" value="1"/>
</dbReference>
<keyword evidence="3 7" id="KW-0904">Protein phosphatase</keyword>
<dbReference type="SUPFAM" id="SSF52799">
    <property type="entry name" value="(Phosphotyrosine protein) phosphatases II"/>
    <property type="match status" value="1"/>
</dbReference>
<name>A0AAN8JFR7_PATCE</name>
<dbReference type="InterPro" id="IPR020422">
    <property type="entry name" value="TYR_PHOSPHATASE_DUAL_dom"/>
</dbReference>
<dbReference type="PANTHER" id="PTHR45682:SF1">
    <property type="entry name" value="DUAL SPECIFICITY PROTEIN PHOSPHATASE 3"/>
    <property type="match status" value="1"/>
</dbReference>
<keyword evidence="2 7" id="KW-0378">Hydrolase</keyword>
<sequence>MTNYNRYYNHELYDKVHNYLSSKENKPSTPSHVSFLGFQYFDLPPAPKHKYDEVHPRIFLGDGVVAQDKDQLTSMGITHLVNCCEGTKFNQVNTNQAYYDDINIKYHGIQAQDVASFRICDHFEAAVHFIDDALKEETSKLYIHCQMGVSRSAAIVIAYLMAKKGMDLMHAVKHVRHRREIFPNSGFLKQLCDLNKNIYGE</sequence>
<feature type="domain" description="Tyrosine specific protein phosphatases" evidence="9">
    <location>
        <begin position="121"/>
        <end position="179"/>
    </location>
</feature>
<comment type="catalytic activity">
    <reaction evidence="5 7">
        <text>O-phospho-L-threonyl-[protein] + H2O = L-threonyl-[protein] + phosphate</text>
        <dbReference type="Rhea" id="RHEA:47004"/>
        <dbReference type="Rhea" id="RHEA-COMP:11060"/>
        <dbReference type="Rhea" id="RHEA-COMP:11605"/>
        <dbReference type="ChEBI" id="CHEBI:15377"/>
        <dbReference type="ChEBI" id="CHEBI:30013"/>
        <dbReference type="ChEBI" id="CHEBI:43474"/>
        <dbReference type="ChEBI" id="CHEBI:61977"/>
        <dbReference type="EC" id="3.1.3.16"/>
    </reaction>
</comment>
<evidence type="ECO:0000256" key="5">
    <source>
        <dbReference type="ARBA" id="ARBA00048336"/>
    </source>
</evidence>
<dbReference type="GO" id="GO:0043409">
    <property type="term" value="P:negative regulation of MAPK cascade"/>
    <property type="evidence" value="ECO:0007669"/>
    <property type="project" value="TreeGrafter"/>
</dbReference>
<dbReference type="EC" id="3.1.3.48" evidence="7"/>
<dbReference type="EC" id="3.1.3.16" evidence="7"/>
<comment type="similarity">
    <text evidence="1 7">Belongs to the protein-tyrosine phosphatase family. Non-receptor class dual specificity subfamily.</text>
</comment>
<evidence type="ECO:0000313" key="11">
    <source>
        <dbReference type="Proteomes" id="UP001347796"/>
    </source>
</evidence>
<evidence type="ECO:0000256" key="1">
    <source>
        <dbReference type="ARBA" id="ARBA00008601"/>
    </source>
</evidence>
<dbReference type="InterPro" id="IPR000340">
    <property type="entry name" value="Dual-sp_phosphatase_cat-dom"/>
</dbReference>
<feature type="active site" description="Phosphocysteine intermediate" evidence="6">
    <location>
        <position position="145"/>
    </location>
</feature>
<dbReference type="InterPro" id="IPR020405">
    <property type="entry name" value="Atypical_DUSP_subfamA"/>
</dbReference>
<comment type="caution">
    <text evidence="10">The sequence shown here is derived from an EMBL/GenBank/DDBJ whole genome shotgun (WGS) entry which is preliminary data.</text>
</comment>
<dbReference type="PRINTS" id="PR01908">
    <property type="entry name" value="ADSPHPHTASE"/>
</dbReference>
<comment type="function">
    <text evidence="7">Dual specificity phosphatase able to dephosphorylate phosphotyrosine, phosphoserine and phosphothreonine residues, with a preference for phosphotyrosine as a substrate.</text>
</comment>
<feature type="domain" description="Tyrosine-protein phosphatase" evidence="8">
    <location>
        <begin position="50"/>
        <end position="200"/>
    </location>
</feature>
<dbReference type="PANTHER" id="PTHR45682">
    <property type="entry name" value="AGAP008228-PA"/>
    <property type="match status" value="1"/>
</dbReference>
<dbReference type="GO" id="GO:0004725">
    <property type="term" value="F:protein tyrosine phosphatase activity"/>
    <property type="evidence" value="ECO:0007669"/>
    <property type="project" value="UniProtKB-EC"/>
</dbReference>
<dbReference type="GO" id="GO:0008138">
    <property type="term" value="F:protein tyrosine/serine/threonine phosphatase activity"/>
    <property type="evidence" value="ECO:0007669"/>
    <property type="project" value="UniProtKB-UniRule"/>
</dbReference>
<protein>
    <recommendedName>
        <fullName evidence="7">Dual specificity protein phosphatase</fullName>
        <ecNumber evidence="7">3.1.3.16</ecNumber>
        <ecNumber evidence="7">3.1.3.48</ecNumber>
    </recommendedName>
</protein>
<dbReference type="GO" id="GO:0004722">
    <property type="term" value="F:protein serine/threonine phosphatase activity"/>
    <property type="evidence" value="ECO:0007669"/>
    <property type="project" value="UniProtKB-EC"/>
</dbReference>
<dbReference type="InterPro" id="IPR000387">
    <property type="entry name" value="Tyr_Pase_dom"/>
</dbReference>
<dbReference type="InterPro" id="IPR016130">
    <property type="entry name" value="Tyr_Pase_AS"/>
</dbReference>
<evidence type="ECO:0000256" key="4">
    <source>
        <dbReference type="ARBA" id="ARBA00047761"/>
    </source>
</evidence>
<accession>A0AAN8JFR7</accession>